<gene>
    <name evidence="2" type="ORF">CGOC_LOCUS7222</name>
</gene>
<evidence type="ECO:0000256" key="1">
    <source>
        <dbReference type="SAM" id="MobiDB-lite"/>
    </source>
</evidence>
<protein>
    <submittedName>
        <fullName evidence="2">Uncharacterized protein</fullName>
    </submittedName>
</protein>
<dbReference type="AlphaFoldDB" id="A0A3P6UBI0"/>
<dbReference type="EMBL" id="UYRV01024815">
    <property type="protein sequence ID" value="VDK76338.1"/>
    <property type="molecule type" value="Genomic_DNA"/>
</dbReference>
<keyword evidence="3" id="KW-1185">Reference proteome</keyword>
<evidence type="ECO:0000313" key="2">
    <source>
        <dbReference type="EMBL" id="VDK76338.1"/>
    </source>
</evidence>
<proteinExistence type="predicted"/>
<sequence>MCAAGWTTTANWSHTDGYHDSGKVRRHTSLQRLENMGETRPRQSAHLLRSFC</sequence>
<accession>A0A3P6UBI0</accession>
<organism evidence="2 3">
    <name type="scientific">Cylicostephanus goldi</name>
    <name type="common">Nematode worm</name>
    <dbReference type="NCBI Taxonomy" id="71465"/>
    <lineage>
        <taxon>Eukaryota</taxon>
        <taxon>Metazoa</taxon>
        <taxon>Ecdysozoa</taxon>
        <taxon>Nematoda</taxon>
        <taxon>Chromadorea</taxon>
        <taxon>Rhabditida</taxon>
        <taxon>Rhabditina</taxon>
        <taxon>Rhabditomorpha</taxon>
        <taxon>Strongyloidea</taxon>
        <taxon>Strongylidae</taxon>
        <taxon>Cylicostephanus</taxon>
    </lineage>
</organism>
<evidence type="ECO:0000313" key="3">
    <source>
        <dbReference type="Proteomes" id="UP000271889"/>
    </source>
</evidence>
<feature type="compositionally biased region" description="Polar residues" evidence="1">
    <location>
        <begin position="1"/>
        <end position="14"/>
    </location>
</feature>
<feature type="region of interest" description="Disordered" evidence="1">
    <location>
        <begin position="1"/>
        <end position="22"/>
    </location>
</feature>
<name>A0A3P6UBI0_CYLGO</name>
<dbReference type="Proteomes" id="UP000271889">
    <property type="component" value="Unassembled WGS sequence"/>
</dbReference>
<reference evidence="2 3" key="1">
    <citation type="submission" date="2018-11" db="EMBL/GenBank/DDBJ databases">
        <authorList>
            <consortium name="Pathogen Informatics"/>
        </authorList>
    </citation>
    <scope>NUCLEOTIDE SEQUENCE [LARGE SCALE GENOMIC DNA]</scope>
</reference>